<dbReference type="eggNOG" id="COG3176">
    <property type="taxonomic scope" value="Bacteria"/>
</dbReference>
<reference evidence="1 2" key="1">
    <citation type="journal article" date="2006" name="Proc. Natl. Acad. Sci. U.S.A.">
        <title>Evolution of sensory complexity recorded in a myxobacterial genome.</title>
        <authorList>
            <person name="Goldman B.S."/>
            <person name="Nierman W.C."/>
            <person name="Kaiser D."/>
            <person name="Slater S.C."/>
            <person name="Durkin A.S."/>
            <person name="Eisen J.A."/>
            <person name="Ronning C.M."/>
            <person name="Barbazuk W.B."/>
            <person name="Blanchard M."/>
            <person name="Field C."/>
            <person name="Halling C."/>
            <person name="Hinkle G."/>
            <person name="Iartchuk O."/>
            <person name="Kim H.S."/>
            <person name="Mackenzie C."/>
            <person name="Madupu R."/>
            <person name="Miller N."/>
            <person name="Shvartsbeyn A."/>
            <person name="Sullivan S.A."/>
            <person name="Vaudin M."/>
            <person name="Wiegand R."/>
            <person name="Kaplan H.B."/>
        </authorList>
    </citation>
    <scope>NUCLEOTIDE SEQUENCE [LARGE SCALE GENOMIC DNA]</scope>
    <source>
        <strain evidence="2">DK1622</strain>
    </source>
</reference>
<dbReference type="SUPFAM" id="SSF55729">
    <property type="entry name" value="Acyl-CoA N-acyltransferases (Nat)"/>
    <property type="match status" value="1"/>
</dbReference>
<sequence>MAQAGLMPDLHHVEGGPMPSMTCRVVTTQQELDDALRVRWVVFGGEMRLMAGQEFPTQREVNGFDKLSSTVHLVVYVEHGPVATVRILLPNPEVASATGGVLGVEMEHRLDLTGLVEPGQVVAEAARFCVHRQWRHSDAVVLLQAAFYAESRRRGVTTGLPGRIWRRTRRWMRASSSRPLPTTAG</sequence>
<keyword evidence="2" id="KW-1185">Reference proteome</keyword>
<dbReference type="EnsemblBacteria" id="ABF87512">
    <property type="protein sequence ID" value="ABF87512"/>
    <property type="gene ID" value="MXAN_4520"/>
</dbReference>
<dbReference type="Proteomes" id="UP000002402">
    <property type="component" value="Chromosome"/>
</dbReference>
<dbReference type="InterPro" id="IPR016181">
    <property type="entry name" value="Acyl_CoA_acyltransferase"/>
</dbReference>
<evidence type="ECO:0000313" key="2">
    <source>
        <dbReference type="Proteomes" id="UP000002402"/>
    </source>
</evidence>
<evidence type="ECO:0000313" key="1">
    <source>
        <dbReference type="EMBL" id="ABF87512.1"/>
    </source>
</evidence>
<dbReference type="Pfam" id="PF13444">
    <property type="entry name" value="Acetyltransf_5"/>
    <property type="match status" value="1"/>
</dbReference>
<name>Q1D3T5_MYXXD</name>
<dbReference type="EMBL" id="CP000113">
    <property type="protein sequence ID" value="ABF87512.1"/>
    <property type="molecule type" value="Genomic_DNA"/>
</dbReference>
<dbReference type="KEGG" id="mxa:MXAN_4520"/>
<proteinExistence type="predicted"/>
<protein>
    <submittedName>
        <fullName evidence="1">Conserved domain protein</fullName>
    </submittedName>
</protein>
<dbReference type="HOGENOM" id="CLU_1459838_0_0_7"/>
<dbReference type="Gene3D" id="3.40.630.30">
    <property type="match status" value="1"/>
</dbReference>
<dbReference type="STRING" id="246197.MXAN_4520"/>
<organism evidence="1 2">
    <name type="scientific">Myxococcus xanthus (strain DK1622)</name>
    <dbReference type="NCBI Taxonomy" id="246197"/>
    <lineage>
        <taxon>Bacteria</taxon>
        <taxon>Pseudomonadati</taxon>
        <taxon>Myxococcota</taxon>
        <taxon>Myxococcia</taxon>
        <taxon>Myxococcales</taxon>
        <taxon>Cystobacterineae</taxon>
        <taxon>Myxococcaceae</taxon>
        <taxon>Myxococcus</taxon>
    </lineage>
</organism>
<dbReference type="AlphaFoldDB" id="Q1D3T5"/>
<gene>
    <name evidence="1" type="ordered locus">MXAN_4520</name>
</gene>
<accession>Q1D3T5</accession>